<reference evidence="6 7" key="1">
    <citation type="submission" date="2019-07" db="EMBL/GenBank/DDBJ databases">
        <title>The First High-Quality Draft Genome Sequence of the Causal Agent of the Current Panama Disease Epidemic.</title>
        <authorList>
            <person name="Warmington R.J."/>
            <person name="Kay W."/>
            <person name="Jeffries A."/>
            <person name="Bebber D."/>
            <person name="Moore K."/>
            <person name="Studholme D.J."/>
        </authorList>
    </citation>
    <scope>NUCLEOTIDE SEQUENCE [LARGE SCALE GENOMIC DNA]</scope>
    <source>
        <strain evidence="6 7">TR4</strain>
    </source>
</reference>
<gene>
    <name evidence="6" type="ORF">FocTR4_00014825</name>
</gene>
<keyword evidence="2" id="KW-0812">Transmembrane</keyword>
<dbReference type="Pfam" id="PF13813">
    <property type="entry name" value="MBOAT_2"/>
    <property type="match status" value="1"/>
</dbReference>
<evidence type="ECO:0000313" key="7">
    <source>
        <dbReference type="Proteomes" id="UP000321331"/>
    </source>
</evidence>
<dbReference type="Proteomes" id="UP000321331">
    <property type="component" value="Unassembled WGS sequence"/>
</dbReference>
<evidence type="ECO:0000256" key="1">
    <source>
        <dbReference type="ARBA" id="ARBA00004141"/>
    </source>
</evidence>
<comment type="subcellular location">
    <subcellularLocation>
        <location evidence="1">Membrane</location>
        <topology evidence="1">Multi-pass membrane protein</topology>
    </subcellularLocation>
</comment>
<proteinExistence type="predicted"/>
<dbReference type="EMBL" id="VMNF01000008">
    <property type="protein sequence ID" value="TXC02272.1"/>
    <property type="molecule type" value="Genomic_DNA"/>
</dbReference>
<organism evidence="6 7">
    <name type="scientific">Fusarium oxysporum f. sp. cubense</name>
    <dbReference type="NCBI Taxonomy" id="61366"/>
    <lineage>
        <taxon>Eukaryota</taxon>
        <taxon>Fungi</taxon>
        <taxon>Dikarya</taxon>
        <taxon>Ascomycota</taxon>
        <taxon>Pezizomycotina</taxon>
        <taxon>Sordariomycetes</taxon>
        <taxon>Hypocreomycetidae</taxon>
        <taxon>Hypocreales</taxon>
        <taxon>Nectriaceae</taxon>
        <taxon>Fusarium</taxon>
        <taxon>Fusarium oxysporum species complex</taxon>
    </lineage>
</organism>
<comment type="caution">
    <text evidence="6">The sequence shown here is derived from an EMBL/GenBank/DDBJ whole genome shotgun (WGS) entry which is preliminary data.</text>
</comment>
<name>A0A5C6SUK8_FUSOC</name>
<evidence type="ECO:0000259" key="5">
    <source>
        <dbReference type="Pfam" id="PF13813"/>
    </source>
</evidence>
<protein>
    <recommendedName>
        <fullName evidence="5">Wax synthase domain-containing protein</fullName>
    </recommendedName>
</protein>
<dbReference type="GO" id="GO:0016020">
    <property type="term" value="C:membrane"/>
    <property type="evidence" value="ECO:0007669"/>
    <property type="project" value="UniProtKB-SubCell"/>
</dbReference>
<keyword evidence="3" id="KW-1133">Transmembrane helix</keyword>
<accession>A0A5C6SUK8</accession>
<evidence type="ECO:0000313" key="6">
    <source>
        <dbReference type="EMBL" id="TXC02272.1"/>
    </source>
</evidence>
<feature type="domain" description="Wax synthase" evidence="5">
    <location>
        <begin position="73"/>
        <end position="147"/>
    </location>
</feature>
<dbReference type="AlphaFoldDB" id="A0A5C6SUK8"/>
<dbReference type="InterPro" id="IPR032805">
    <property type="entry name" value="Wax_synthase_dom"/>
</dbReference>
<sequence length="148" mass="16856">MDAAMSGPPPKNHLITREKQTRLRLSNLSLGDVLFRFFSTLGYWFITFICNRLNHACAAVTALLIGLSHSEDWSHLNGPISACYTVLGFWGSPAKTFDGKFWHQLCRKTFTGLGDFVPDKIFCLRRNTLLSQYTRLFLTFLISGLMHH</sequence>
<keyword evidence="4" id="KW-0472">Membrane</keyword>
<evidence type="ECO:0000256" key="3">
    <source>
        <dbReference type="ARBA" id="ARBA00022989"/>
    </source>
</evidence>
<evidence type="ECO:0000256" key="4">
    <source>
        <dbReference type="ARBA" id="ARBA00023136"/>
    </source>
</evidence>
<evidence type="ECO:0000256" key="2">
    <source>
        <dbReference type="ARBA" id="ARBA00022692"/>
    </source>
</evidence>